<dbReference type="PANTHER" id="PTHR24006">
    <property type="entry name" value="UBIQUITIN CARBOXYL-TERMINAL HYDROLASE"/>
    <property type="match status" value="1"/>
</dbReference>
<dbReference type="PROSITE" id="PS00973">
    <property type="entry name" value="USP_2"/>
    <property type="match status" value="1"/>
</dbReference>
<name>A0A6V7QPJ5_ANACO</name>
<dbReference type="InterPro" id="IPR050164">
    <property type="entry name" value="Peptidase_C19"/>
</dbReference>
<feature type="domain" description="USP" evidence="3">
    <location>
        <begin position="41"/>
        <end position="386"/>
    </location>
</feature>
<sequence>MEEDDFLPSTSQSINFDSGEGTSHSLLSQSSISRKIHPVGATLENLGNTCFMNVILQCITHMVPFVQKLLSAAHPIPCSHEEEGFCTFCALKEHVVKSINASGSVLVPTKFAKNLDKILPEYEENSQEDAHEFLRALLDRIDDCSLVSSLQDQQSLSENSIVKQVFGGRLRSQLRCCECGHCSETFEPLLDLSLEINDADNLTDALLSYTMVEKIEAKFTCEGCNTQVSMKKQLTLDQAPDVVAIQLKRFKNDGHCTHKIDKKVEYPSELDLKPYLSCPDERVSVCALYFSNCLIYCTSIQVHTFHPVVSSSKNHVLIFFSFSWQVQTKYDLYGIVHHTGSLASGHYDCTIRSSATAWYQLEDAVKQVKVSSALNQCAYLLFYIKQGLSPWFSCLLPAKDESQLDSATNTSPTSVIENIGRVHSTYHAEKDEECGPSNTTFVSDDTETYYNTAPRLCYATRGDKIVDKADADQSVTPPARKFDSVQHVIDSTFHDEKLDDDEKDNHLTPRARVRSKVNRKVNRSPNLGVNVHIHKLLRGMQSSRRRCILECLTTRQNLTTRLFVR</sequence>
<feature type="region of interest" description="Disordered" evidence="2">
    <location>
        <begin position="1"/>
        <end position="22"/>
    </location>
</feature>
<dbReference type="GO" id="GO:0016579">
    <property type="term" value="P:protein deubiquitination"/>
    <property type="evidence" value="ECO:0007669"/>
    <property type="project" value="InterPro"/>
</dbReference>
<dbReference type="SUPFAM" id="SSF54001">
    <property type="entry name" value="Cysteine proteinases"/>
    <property type="match status" value="1"/>
</dbReference>
<evidence type="ECO:0000313" key="4">
    <source>
        <dbReference type="EMBL" id="CAD1845033.1"/>
    </source>
</evidence>
<evidence type="ECO:0000256" key="1">
    <source>
        <dbReference type="ARBA" id="ARBA00009085"/>
    </source>
</evidence>
<comment type="similarity">
    <text evidence="1">Belongs to the peptidase C19 family.</text>
</comment>
<dbReference type="InterPro" id="IPR028889">
    <property type="entry name" value="USP"/>
</dbReference>
<proteinExistence type="inferred from homology"/>
<feature type="compositionally biased region" description="Polar residues" evidence="2">
    <location>
        <begin position="8"/>
        <end position="22"/>
    </location>
</feature>
<dbReference type="PANTHER" id="PTHR24006:SF747">
    <property type="entry name" value="UBIQUITIN CARBOXYL-TERMINAL HYDROLASE 20"/>
    <property type="match status" value="1"/>
</dbReference>
<dbReference type="Pfam" id="PF00443">
    <property type="entry name" value="UCH"/>
    <property type="match status" value="1"/>
</dbReference>
<dbReference type="AlphaFoldDB" id="A0A6V7QPJ5"/>
<dbReference type="GO" id="GO:0005829">
    <property type="term" value="C:cytosol"/>
    <property type="evidence" value="ECO:0007669"/>
    <property type="project" value="TreeGrafter"/>
</dbReference>
<dbReference type="Gene3D" id="3.90.70.10">
    <property type="entry name" value="Cysteine proteinases"/>
    <property type="match status" value="1"/>
</dbReference>
<dbReference type="GO" id="GO:0004843">
    <property type="term" value="F:cysteine-type deubiquitinase activity"/>
    <property type="evidence" value="ECO:0007669"/>
    <property type="project" value="InterPro"/>
</dbReference>
<reference evidence="4" key="1">
    <citation type="submission" date="2020-07" db="EMBL/GenBank/DDBJ databases">
        <authorList>
            <person name="Lin J."/>
        </authorList>
    </citation>
    <scope>NUCLEOTIDE SEQUENCE</scope>
</reference>
<dbReference type="EMBL" id="LR862137">
    <property type="protein sequence ID" value="CAD1845033.1"/>
    <property type="molecule type" value="Genomic_DNA"/>
</dbReference>
<dbReference type="GO" id="GO:0005634">
    <property type="term" value="C:nucleus"/>
    <property type="evidence" value="ECO:0007669"/>
    <property type="project" value="TreeGrafter"/>
</dbReference>
<dbReference type="InterPro" id="IPR038765">
    <property type="entry name" value="Papain-like_cys_pep_sf"/>
</dbReference>
<evidence type="ECO:0000259" key="3">
    <source>
        <dbReference type="PROSITE" id="PS50235"/>
    </source>
</evidence>
<organism evidence="4">
    <name type="scientific">Ananas comosus var. bracteatus</name>
    <name type="common">red pineapple</name>
    <dbReference type="NCBI Taxonomy" id="296719"/>
    <lineage>
        <taxon>Eukaryota</taxon>
        <taxon>Viridiplantae</taxon>
        <taxon>Streptophyta</taxon>
        <taxon>Embryophyta</taxon>
        <taxon>Tracheophyta</taxon>
        <taxon>Spermatophyta</taxon>
        <taxon>Magnoliopsida</taxon>
        <taxon>Liliopsida</taxon>
        <taxon>Poales</taxon>
        <taxon>Bromeliaceae</taxon>
        <taxon>Bromelioideae</taxon>
        <taxon>Ananas</taxon>
    </lineage>
</organism>
<dbReference type="InterPro" id="IPR001394">
    <property type="entry name" value="Peptidase_C19_UCH"/>
</dbReference>
<dbReference type="InterPro" id="IPR018200">
    <property type="entry name" value="USP_CS"/>
</dbReference>
<gene>
    <name evidence="4" type="ORF">CB5_LOCUS28244</name>
</gene>
<dbReference type="PROSITE" id="PS50235">
    <property type="entry name" value="USP_3"/>
    <property type="match status" value="1"/>
</dbReference>
<evidence type="ECO:0000256" key="2">
    <source>
        <dbReference type="SAM" id="MobiDB-lite"/>
    </source>
</evidence>
<accession>A0A6V7QPJ5</accession>
<protein>
    <recommendedName>
        <fullName evidence="3">USP domain-containing protein</fullName>
    </recommendedName>
</protein>